<dbReference type="Pfam" id="PF02403">
    <property type="entry name" value="Seryl_tRNA_N"/>
    <property type="match status" value="1"/>
</dbReference>
<keyword evidence="7" id="KW-0067">ATP-binding</keyword>
<evidence type="ECO:0000313" key="10">
    <source>
        <dbReference type="EMBL" id="MFB0847514.1"/>
    </source>
</evidence>
<comment type="domain">
    <text evidence="7">Consists of two distinct domains, a catalytic core and a N-terminal extension that is involved in tRNA binding.</text>
</comment>
<evidence type="ECO:0000256" key="3">
    <source>
        <dbReference type="ARBA" id="ARBA00022490"/>
    </source>
</evidence>
<evidence type="ECO:0000256" key="5">
    <source>
        <dbReference type="ARBA" id="ARBA00047929"/>
    </source>
</evidence>
<keyword evidence="11" id="KW-1185">Reference proteome</keyword>
<comment type="pathway">
    <text evidence="7">Aminoacyl-tRNA biosynthesis; selenocysteinyl-tRNA(Sec) biosynthesis; L-seryl-tRNA(Sec) from L-serine and tRNA(Sec): step 1/1.</text>
</comment>
<dbReference type="RefSeq" id="WP_216794128.1">
    <property type="nucleotide sequence ID" value="NZ_JAHNZO010000013.1"/>
</dbReference>
<evidence type="ECO:0000259" key="9">
    <source>
        <dbReference type="PROSITE" id="PS50862"/>
    </source>
</evidence>
<organism evidence="10 11">
    <name type="scientific">Paenibacillus oleatilyticus</name>
    <dbReference type="NCBI Taxonomy" id="2594886"/>
    <lineage>
        <taxon>Bacteria</taxon>
        <taxon>Bacillati</taxon>
        <taxon>Bacillota</taxon>
        <taxon>Bacilli</taxon>
        <taxon>Bacillales</taxon>
        <taxon>Paenibacillaceae</taxon>
        <taxon>Paenibacillus</taxon>
    </lineage>
</organism>
<proteinExistence type="inferred from homology"/>
<feature type="binding site" evidence="7">
    <location>
        <begin position="349"/>
        <end position="352"/>
    </location>
    <ligand>
        <name>ATP</name>
        <dbReference type="ChEBI" id="CHEBI:30616"/>
    </ligand>
</feature>
<gene>
    <name evidence="7 10" type="primary">serS</name>
    <name evidence="10" type="ORF">ACEU3E_35765</name>
</gene>
<dbReference type="PROSITE" id="PS50862">
    <property type="entry name" value="AA_TRNA_LIGASE_II"/>
    <property type="match status" value="1"/>
</dbReference>
<dbReference type="InterPro" id="IPR006195">
    <property type="entry name" value="aa-tRNA-synth_II"/>
</dbReference>
<dbReference type="InterPro" id="IPR002317">
    <property type="entry name" value="Ser-tRNA-ligase_type_1"/>
</dbReference>
<evidence type="ECO:0000313" key="11">
    <source>
        <dbReference type="Proteomes" id="UP001575622"/>
    </source>
</evidence>
<dbReference type="NCBIfam" id="TIGR00414">
    <property type="entry name" value="serS"/>
    <property type="match status" value="1"/>
</dbReference>
<dbReference type="Pfam" id="PF00587">
    <property type="entry name" value="tRNA-synt_2b"/>
    <property type="match status" value="1"/>
</dbReference>
<reference evidence="10 11" key="1">
    <citation type="submission" date="2024-09" db="EMBL/GenBank/DDBJ databases">
        <authorList>
            <person name="Makale K.P.P."/>
            <person name="Makhzoum A."/>
            <person name="Rantong G."/>
            <person name="Rahube T.O."/>
        </authorList>
    </citation>
    <scope>NUCLEOTIDE SEQUENCE [LARGE SCALE GENOMIC DNA]</scope>
    <source>
        <strain evidence="10 11">KM_D13</strain>
    </source>
</reference>
<dbReference type="EC" id="6.1.1.11" evidence="7"/>
<dbReference type="PANTHER" id="PTHR43697">
    <property type="entry name" value="SERYL-TRNA SYNTHETASE"/>
    <property type="match status" value="1"/>
</dbReference>
<keyword evidence="7" id="KW-0547">Nucleotide-binding</keyword>
<comment type="caution">
    <text evidence="7">Lacks conserved residue(s) required for the propagation of feature annotation.</text>
</comment>
<comment type="subcellular location">
    <subcellularLocation>
        <location evidence="1 7">Cytoplasm</location>
    </subcellularLocation>
</comment>
<comment type="catalytic activity">
    <reaction evidence="5 7">
        <text>tRNA(Sec) + L-serine + ATP = L-seryl-tRNA(Sec) + AMP + diphosphate + H(+)</text>
        <dbReference type="Rhea" id="RHEA:42580"/>
        <dbReference type="Rhea" id="RHEA-COMP:9742"/>
        <dbReference type="Rhea" id="RHEA-COMP:10128"/>
        <dbReference type="ChEBI" id="CHEBI:15378"/>
        <dbReference type="ChEBI" id="CHEBI:30616"/>
        <dbReference type="ChEBI" id="CHEBI:33019"/>
        <dbReference type="ChEBI" id="CHEBI:33384"/>
        <dbReference type="ChEBI" id="CHEBI:78442"/>
        <dbReference type="ChEBI" id="CHEBI:78533"/>
        <dbReference type="ChEBI" id="CHEBI:456215"/>
        <dbReference type="EC" id="6.1.1.11"/>
    </reaction>
</comment>
<name>A0ABV4VCY0_9BACL</name>
<evidence type="ECO:0000256" key="6">
    <source>
        <dbReference type="ARBA" id="ARBA00048823"/>
    </source>
</evidence>
<comment type="similarity">
    <text evidence="2 7">Belongs to the class-II aminoacyl-tRNA synthetase family. Type-1 seryl-tRNA synthetase subfamily.</text>
</comment>
<accession>A0ABV4VCY0</accession>
<keyword evidence="7" id="KW-0030">Aminoacyl-tRNA synthetase</keyword>
<dbReference type="InterPro" id="IPR015866">
    <property type="entry name" value="Ser-tRNA-synth_1_N"/>
</dbReference>
<keyword evidence="3 7" id="KW-0963">Cytoplasm</keyword>
<dbReference type="EMBL" id="JBHDLN010000042">
    <property type="protein sequence ID" value="MFB0847514.1"/>
    <property type="molecule type" value="Genomic_DNA"/>
</dbReference>
<comment type="catalytic activity">
    <reaction evidence="6 7">
        <text>tRNA(Ser) + L-serine + ATP = L-seryl-tRNA(Ser) + AMP + diphosphate + H(+)</text>
        <dbReference type="Rhea" id="RHEA:12292"/>
        <dbReference type="Rhea" id="RHEA-COMP:9669"/>
        <dbReference type="Rhea" id="RHEA-COMP:9703"/>
        <dbReference type="ChEBI" id="CHEBI:15378"/>
        <dbReference type="ChEBI" id="CHEBI:30616"/>
        <dbReference type="ChEBI" id="CHEBI:33019"/>
        <dbReference type="ChEBI" id="CHEBI:33384"/>
        <dbReference type="ChEBI" id="CHEBI:78442"/>
        <dbReference type="ChEBI" id="CHEBI:78533"/>
        <dbReference type="ChEBI" id="CHEBI:456215"/>
        <dbReference type="EC" id="6.1.1.11"/>
    </reaction>
</comment>
<keyword evidence="7 10" id="KW-0436">Ligase</keyword>
<dbReference type="Proteomes" id="UP001575622">
    <property type="component" value="Unassembled WGS sequence"/>
</dbReference>
<dbReference type="PIRSF" id="PIRSF001529">
    <property type="entry name" value="Ser-tRNA-synth_IIa"/>
    <property type="match status" value="1"/>
</dbReference>
<dbReference type="InterPro" id="IPR002314">
    <property type="entry name" value="aa-tRNA-synt_IIb"/>
</dbReference>
<evidence type="ECO:0000256" key="2">
    <source>
        <dbReference type="ARBA" id="ARBA00010728"/>
    </source>
</evidence>
<feature type="binding site" evidence="7">
    <location>
        <begin position="262"/>
        <end position="264"/>
    </location>
    <ligand>
        <name>ATP</name>
        <dbReference type="ChEBI" id="CHEBI:30616"/>
    </ligand>
</feature>
<sequence length="426" mass="48394">MLDIRLLRADLDKVKQGMANRGKNLEELDRFTSLDLKRRELLQETEQLKNRRNVVSQEVAQLKKAKENADHLIEEMKVVGDRIKSLDEEIRGLEAELDAILLAIPNMPQADVPVGGSEENNVEIRRVGEVPSFSFEPKPHWETAQELDILDFESAAKVTGSRFVFYKGLGARLERALMNFMMDLHADEHGYTEMLPPYLVNRDSLTGTGQLPKFEEDVFKIEGSDYFMIPTAEVPVTNYHRDDILALEDLPKYFVAFSACFRSEAGSAGRDTRGLIRQHQFNKVELVKMVLPEQSNEELEKLTGEAEKVLQLLKLPYRVMALCTGDLGFSSSKTYDLEVWLPSSNTYREISSCSNFEDFQARRANIRFRRDAKAKPEFVHTLNGSGLALGRTVAAILENYQQEDGSVLIPEVLQPYMGNVTRISKK</sequence>
<evidence type="ECO:0000256" key="7">
    <source>
        <dbReference type="HAMAP-Rule" id="MF_00176"/>
    </source>
</evidence>
<dbReference type="GO" id="GO:0004828">
    <property type="term" value="F:serine-tRNA ligase activity"/>
    <property type="evidence" value="ECO:0007669"/>
    <property type="project" value="UniProtKB-EC"/>
</dbReference>
<evidence type="ECO:0000256" key="8">
    <source>
        <dbReference type="SAM" id="Coils"/>
    </source>
</evidence>
<feature type="binding site" evidence="7">
    <location>
        <position position="385"/>
    </location>
    <ligand>
        <name>L-serine</name>
        <dbReference type="ChEBI" id="CHEBI:33384"/>
    </ligand>
</feature>
<dbReference type="CDD" id="cd00770">
    <property type="entry name" value="SerRS_core"/>
    <property type="match status" value="1"/>
</dbReference>
<dbReference type="HAMAP" id="MF_00176">
    <property type="entry name" value="Ser_tRNA_synth_type1"/>
    <property type="match status" value="1"/>
</dbReference>
<feature type="coiled-coil region" evidence="8">
    <location>
        <begin position="38"/>
        <end position="103"/>
    </location>
</feature>
<protein>
    <recommendedName>
        <fullName evidence="7">Serine--tRNA ligase</fullName>
        <ecNumber evidence="7">6.1.1.11</ecNumber>
    </recommendedName>
    <alternativeName>
        <fullName evidence="7">Seryl-tRNA synthetase</fullName>
        <shortName evidence="7">SerRS</shortName>
    </alternativeName>
    <alternativeName>
        <fullName evidence="7">Seryl-tRNA(Ser/Sec) synthetase</fullName>
    </alternativeName>
</protein>
<feature type="binding site" evidence="7">
    <location>
        <begin position="231"/>
        <end position="233"/>
    </location>
    <ligand>
        <name>L-serine</name>
        <dbReference type="ChEBI" id="CHEBI:33384"/>
    </ligand>
</feature>
<feature type="binding site" evidence="7">
    <location>
        <position position="285"/>
    </location>
    <ligand>
        <name>L-serine</name>
        <dbReference type="ChEBI" id="CHEBI:33384"/>
    </ligand>
</feature>
<dbReference type="InterPro" id="IPR033729">
    <property type="entry name" value="SerRS_core"/>
</dbReference>
<feature type="domain" description="Aminoacyl-transfer RNA synthetases class-II family profile" evidence="9">
    <location>
        <begin position="172"/>
        <end position="410"/>
    </location>
</feature>
<keyword evidence="4 7" id="KW-0648">Protein biosynthesis</keyword>
<evidence type="ECO:0000256" key="1">
    <source>
        <dbReference type="ARBA" id="ARBA00004496"/>
    </source>
</evidence>
<comment type="caution">
    <text evidence="10">The sequence shown here is derived from an EMBL/GenBank/DDBJ whole genome shotgun (WGS) entry which is preliminary data.</text>
</comment>
<dbReference type="PANTHER" id="PTHR43697:SF1">
    <property type="entry name" value="SERINE--TRNA LIGASE"/>
    <property type="match status" value="1"/>
</dbReference>
<keyword evidence="8" id="KW-0175">Coiled coil</keyword>
<evidence type="ECO:0000256" key="4">
    <source>
        <dbReference type="ARBA" id="ARBA00022917"/>
    </source>
</evidence>
<comment type="function">
    <text evidence="7">Catalyzes the attachment of serine to tRNA(Ser). Is also able to aminoacylate tRNA(Sec) with serine, to form the misacylated tRNA L-seryl-tRNA(Sec), which will be further converted into selenocysteinyl-tRNA(Sec).</text>
</comment>
<comment type="subunit">
    <text evidence="7">Homodimer. The tRNA molecule binds across the dimer.</text>
</comment>